<name>A0A164UQZ0_9CRUS</name>
<organism evidence="2 3">
    <name type="scientific">Daphnia magna</name>
    <dbReference type="NCBI Taxonomy" id="35525"/>
    <lineage>
        <taxon>Eukaryota</taxon>
        <taxon>Metazoa</taxon>
        <taxon>Ecdysozoa</taxon>
        <taxon>Arthropoda</taxon>
        <taxon>Crustacea</taxon>
        <taxon>Branchiopoda</taxon>
        <taxon>Diplostraca</taxon>
        <taxon>Cladocera</taxon>
        <taxon>Anomopoda</taxon>
        <taxon>Daphniidae</taxon>
        <taxon>Daphnia</taxon>
    </lineage>
</organism>
<reference evidence="2 3" key="1">
    <citation type="submission" date="2016-03" db="EMBL/GenBank/DDBJ databases">
        <title>EvidentialGene: Evidence-directed Construction of Genes on Genomes.</title>
        <authorList>
            <person name="Gilbert D.G."/>
            <person name="Choi J.-H."/>
            <person name="Mockaitis K."/>
            <person name="Colbourne J."/>
            <person name="Pfrender M."/>
        </authorList>
    </citation>
    <scope>NUCLEOTIDE SEQUENCE [LARGE SCALE GENOMIC DNA]</scope>
    <source>
        <strain evidence="2 3">Xinb3</strain>
        <tissue evidence="2">Complete organism</tissue>
    </source>
</reference>
<evidence type="ECO:0000256" key="1">
    <source>
        <dbReference type="SAM" id="Phobius"/>
    </source>
</evidence>
<evidence type="ECO:0000313" key="2">
    <source>
        <dbReference type="EMBL" id="KZS11591.1"/>
    </source>
</evidence>
<sequence length="85" mass="10185">MGLFTREYRLSLLLLSYTAHSAHFFFHVISIFYNRFRRENMNVYYVKIVHARARETGERNISFFFSLFPRPSSLWAVDRIGCLSI</sequence>
<proteinExistence type="predicted"/>
<keyword evidence="1" id="KW-1133">Transmembrane helix</keyword>
<keyword evidence="1" id="KW-0472">Membrane</keyword>
<dbReference type="AlphaFoldDB" id="A0A164UQZ0"/>
<dbReference type="Proteomes" id="UP000076858">
    <property type="component" value="Unassembled WGS sequence"/>
</dbReference>
<comment type="caution">
    <text evidence="2">The sequence shown here is derived from an EMBL/GenBank/DDBJ whole genome shotgun (WGS) entry which is preliminary data.</text>
</comment>
<dbReference type="EMBL" id="LRGB01001579">
    <property type="protein sequence ID" value="KZS11591.1"/>
    <property type="molecule type" value="Genomic_DNA"/>
</dbReference>
<feature type="transmembrane region" description="Helical" evidence="1">
    <location>
        <begin position="12"/>
        <end position="33"/>
    </location>
</feature>
<accession>A0A164UQZ0</accession>
<protein>
    <submittedName>
        <fullName evidence="2">Uncharacterized protein</fullName>
    </submittedName>
</protein>
<keyword evidence="3" id="KW-1185">Reference proteome</keyword>
<gene>
    <name evidence="2" type="ORF">APZ42_023731</name>
</gene>
<evidence type="ECO:0000313" key="3">
    <source>
        <dbReference type="Proteomes" id="UP000076858"/>
    </source>
</evidence>
<keyword evidence="1" id="KW-0812">Transmembrane</keyword>